<keyword evidence="8 17" id="KW-0378">Hydrolase</keyword>
<dbReference type="CDD" id="cd01639">
    <property type="entry name" value="IMPase"/>
    <property type="match status" value="1"/>
</dbReference>
<evidence type="ECO:0000256" key="1">
    <source>
        <dbReference type="ARBA" id="ARBA00001033"/>
    </source>
</evidence>
<keyword evidence="6" id="KW-0690">Ribosome biogenesis</keyword>
<feature type="binding site" evidence="16">
    <location>
        <position position="67"/>
    </location>
    <ligand>
        <name>Mg(2+)</name>
        <dbReference type="ChEBI" id="CHEBI:18420"/>
        <label>1</label>
        <note>catalytic</note>
    </ligand>
</feature>
<keyword evidence="9" id="KW-0889">Transcription antitermination</keyword>
<dbReference type="FunFam" id="3.40.190.80:FF:000004">
    <property type="entry name" value="Inositol-1-monophosphatase"/>
    <property type="match status" value="1"/>
</dbReference>
<dbReference type="GO" id="GO:0042254">
    <property type="term" value="P:ribosome biogenesis"/>
    <property type="evidence" value="ECO:0007669"/>
    <property type="project" value="UniProtKB-KW"/>
</dbReference>
<keyword evidence="13" id="KW-0804">Transcription</keyword>
<protein>
    <recommendedName>
        <fullName evidence="17">Inositol-1-monophosphatase</fullName>
        <ecNumber evidence="17">3.1.3.25</ecNumber>
    </recommendedName>
</protein>
<dbReference type="GO" id="GO:0031564">
    <property type="term" value="P:transcription antitermination"/>
    <property type="evidence" value="ECO:0007669"/>
    <property type="project" value="UniProtKB-KW"/>
</dbReference>
<keyword evidence="11" id="KW-0694">RNA-binding</keyword>
<organism evidence="18 19">
    <name type="scientific">Salmonella enterica I</name>
    <dbReference type="NCBI Taxonomy" id="59201"/>
    <lineage>
        <taxon>Bacteria</taxon>
        <taxon>Pseudomonadati</taxon>
        <taxon>Pseudomonadota</taxon>
        <taxon>Gammaproteobacteria</taxon>
        <taxon>Enterobacterales</taxon>
        <taxon>Enterobacteriaceae</taxon>
        <taxon>Salmonella</taxon>
    </lineage>
</organism>
<dbReference type="Gene3D" id="3.30.540.10">
    <property type="entry name" value="Fructose-1,6-Bisphosphatase, subunit A, domain 1"/>
    <property type="match status" value="1"/>
</dbReference>
<evidence type="ECO:0000256" key="3">
    <source>
        <dbReference type="ARBA" id="ARBA00004496"/>
    </source>
</evidence>
<evidence type="ECO:0000256" key="2">
    <source>
        <dbReference type="ARBA" id="ARBA00001946"/>
    </source>
</evidence>
<comment type="cofactor">
    <cofactor evidence="2 16 17">
        <name>Mg(2+)</name>
        <dbReference type="ChEBI" id="CHEBI:18420"/>
    </cofactor>
</comment>
<dbReference type="EMBL" id="LR134190">
    <property type="protein sequence ID" value="VEB55841.1"/>
    <property type="molecule type" value="Genomic_DNA"/>
</dbReference>
<dbReference type="GO" id="GO:0003723">
    <property type="term" value="F:RNA binding"/>
    <property type="evidence" value="ECO:0007669"/>
    <property type="project" value="UniProtKB-KW"/>
</dbReference>
<dbReference type="SUPFAM" id="SSF56655">
    <property type="entry name" value="Carbohydrate phosphatase"/>
    <property type="match status" value="1"/>
</dbReference>
<dbReference type="Pfam" id="PF00459">
    <property type="entry name" value="Inositol_P"/>
    <property type="match status" value="1"/>
</dbReference>
<keyword evidence="14" id="KW-0143">Chaperone</keyword>
<dbReference type="InterPro" id="IPR033942">
    <property type="entry name" value="IMPase"/>
</dbReference>
<dbReference type="PRINTS" id="PR00377">
    <property type="entry name" value="IMPHPHTASES"/>
</dbReference>
<evidence type="ECO:0000256" key="6">
    <source>
        <dbReference type="ARBA" id="ARBA00022517"/>
    </source>
</evidence>
<dbReference type="NCBIfam" id="NF008027">
    <property type="entry name" value="PRK10757.1"/>
    <property type="match status" value="1"/>
</dbReference>
<dbReference type="GO" id="GO:0046872">
    <property type="term" value="F:metal ion binding"/>
    <property type="evidence" value="ECO:0007669"/>
    <property type="project" value="UniProtKB-KW"/>
</dbReference>
<dbReference type="InterPro" id="IPR022337">
    <property type="entry name" value="Inositol_monophosphatase_SuhB"/>
</dbReference>
<evidence type="ECO:0000256" key="5">
    <source>
        <dbReference type="ARBA" id="ARBA00022490"/>
    </source>
</evidence>
<dbReference type="GO" id="GO:0046854">
    <property type="term" value="P:phosphatidylinositol phosphate biosynthetic process"/>
    <property type="evidence" value="ECO:0007669"/>
    <property type="project" value="InterPro"/>
</dbReference>
<dbReference type="PANTHER" id="PTHR20854">
    <property type="entry name" value="INOSITOL MONOPHOSPHATASE"/>
    <property type="match status" value="1"/>
</dbReference>
<evidence type="ECO:0000256" key="14">
    <source>
        <dbReference type="ARBA" id="ARBA00023186"/>
    </source>
</evidence>
<dbReference type="InterPro" id="IPR020583">
    <property type="entry name" value="Inositol_monoP_metal-BS"/>
</dbReference>
<feature type="binding site" evidence="16">
    <location>
        <position position="86"/>
    </location>
    <ligand>
        <name>Mg(2+)</name>
        <dbReference type="ChEBI" id="CHEBI:18420"/>
        <label>1</label>
        <note>catalytic</note>
    </ligand>
</feature>
<dbReference type="GO" id="GO:0005737">
    <property type="term" value="C:cytoplasm"/>
    <property type="evidence" value="ECO:0007669"/>
    <property type="project" value="UniProtKB-SubCell"/>
</dbReference>
<sequence length="317" mass="34836">MHPMLTIAVRAARKAGNVIAKNYETPDAVEASQKGSNDFVTNVDKAAEAVIIDTIRKSYPQHTIITEESGEHVGTDQDVQWVIDPLDGTTNFIKRLPHFAVSIAVRIKGRTEVAVVYDPMRNELFTATRGQGAQLNGYRLRGSTARDLDGTILATGFPFKAKQYATTYINIIGKLFTECADFRRTGSAALDLAYVAAGRVDGFFEIGLRPWDFAAGELLVREAGGIVSDLTGGHNYMMTGNIVAGNPRVVKAMLANMRDETERCAEALSLFGGWGHSSAVPFQAFFLNTASSLYLPACFLYDRSLLRYWHKAARKRT</sequence>
<proteinExistence type="inferred from homology"/>
<dbReference type="EC" id="3.1.3.25" evidence="17"/>
<evidence type="ECO:0000313" key="18">
    <source>
        <dbReference type="EMBL" id="VEB55841.1"/>
    </source>
</evidence>
<dbReference type="PROSITE" id="PS00630">
    <property type="entry name" value="IMP_2"/>
    <property type="match status" value="1"/>
</dbReference>
<evidence type="ECO:0000256" key="16">
    <source>
        <dbReference type="PIRSR" id="PIRSR600760-2"/>
    </source>
</evidence>
<dbReference type="InterPro" id="IPR000760">
    <property type="entry name" value="Inositol_monophosphatase-like"/>
</dbReference>
<dbReference type="Proteomes" id="UP000269208">
    <property type="component" value="Chromosome"/>
</dbReference>
<evidence type="ECO:0000256" key="15">
    <source>
        <dbReference type="ARBA" id="ARBA00063608"/>
    </source>
</evidence>
<dbReference type="InterPro" id="IPR020550">
    <property type="entry name" value="Inositol_monophosphatase_CS"/>
</dbReference>
<feature type="binding site" evidence="16">
    <location>
        <position position="87"/>
    </location>
    <ligand>
        <name>Mg(2+)</name>
        <dbReference type="ChEBI" id="CHEBI:18420"/>
        <label>1</label>
        <note>catalytic</note>
    </ligand>
</feature>
<dbReference type="GO" id="GO:0008934">
    <property type="term" value="F:inositol monophosphate 1-phosphatase activity"/>
    <property type="evidence" value="ECO:0007669"/>
    <property type="project" value="InterPro"/>
</dbReference>
<dbReference type="PROSITE" id="PS00629">
    <property type="entry name" value="IMP_1"/>
    <property type="match status" value="1"/>
</dbReference>
<evidence type="ECO:0000256" key="12">
    <source>
        <dbReference type="ARBA" id="ARBA00023015"/>
    </source>
</evidence>
<accession>A0A447TXX1</accession>
<dbReference type="Gene3D" id="3.40.190.80">
    <property type="match status" value="1"/>
</dbReference>
<keyword evidence="7 16" id="KW-0479">Metal-binding</keyword>
<evidence type="ECO:0000256" key="17">
    <source>
        <dbReference type="RuleBase" id="RU364068"/>
    </source>
</evidence>
<reference evidence="18 19" key="1">
    <citation type="submission" date="2018-12" db="EMBL/GenBank/DDBJ databases">
        <authorList>
            <consortium name="Pathogen Informatics"/>
        </authorList>
    </citation>
    <scope>NUCLEOTIDE SEQUENCE [LARGE SCALE GENOMIC DNA]</scope>
    <source>
        <strain evidence="18 19">NCTC6754</strain>
    </source>
</reference>
<dbReference type="PRINTS" id="PR01959">
    <property type="entry name" value="SBIMPHPHTASE"/>
</dbReference>
<dbReference type="GO" id="GO:0007165">
    <property type="term" value="P:signal transduction"/>
    <property type="evidence" value="ECO:0007669"/>
    <property type="project" value="TreeGrafter"/>
</dbReference>
<comment type="catalytic activity">
    <reaction evidence="1 17">
        <text>a myo-inositol phosphate + H2O = myo-inositol + phosphate</text>
        <dbReference type="Rhea" id="RHEA:24056"/>
        <dbReference type="ChEBI" id="CHEBI:15377"/>
        <dbReference type="ChEBI" id="CHEBI:17268"/>
        <dbReference type="ChEBI" id="CHEBI:43474"/>
        <dbReference type="ChEBI" id="CHEBI:84139"/>
        <dbReference type="EC" id="3.1.3.25"/>
    </reaction>
</comment>
<evidence type="ECO:0000256" key="7">
    <source>
        <dbReference type="ARBA" id="ARBA00022723"/>
    </source>
</evidence>
<dbReference type="GO" id="GO:0006020">
    <property type="term" value="P:inositol metabolic process"/>
    <property type="evidence" value="ECO:0007669"/>
    <property type="project" value="TreeGrafter"/>
</dbReference>
<evidence type="ECO:0000256" key="8">
    <source>
        <dbReference type="ARBA" id="ARBA00022801"/>
    </source>
</evidence>
<dbReference type="AlphaFoldDB" id="A0A447TXX1"/>
<keyword evidence="12" id="KW-0805">Transcription regulation</keyword>
<evidence type="ECO:0000256" key="10">
    <source>
        <dbReference type="ARBA" id="ARBA00022842"/>
    </source>
</evidence>
<comment type="similarity">
    <text evidence="4 17">Belongs to the inositol monophosphatase superfamily.</text>
</comment>
<dbReference type="FunFam" id="3.30.540.10:FF:000003">
    <property type="entry name" value="Inositol-1-monophosphatase"/>
    <property type="match status" value="1"/>
</dbReference>
<evidence type="ECO:0000256" key="9">
    <source>
        <dbReference type="ARBA" id="ARBA00022814"/>
    </source>
</evidence>
<name>A0A447TXX1_SALET</name>
<feature type="binding site" evidence="16">
    <location>
        <position position="84"/>
    </location>
    <ligand>
        <name>Mg(2+)</name>
        <dbReference type="ChEBI" id="CHEBI:18420"/>
        <label>1</label>
        <note>catalytic</note>
    </ligand>
</feature>
<evidence type="ECO:0000256" key="11">
    <source>
        <dbReference type="ARBA" id="ARBA00022884"/>
    </source>
</evidence>
<keyword evidence="5" id="KW-0963">Cytoplasm</keyword>
<comment type="subunit">
    <text evidence="15">Homodimer. The rRNA transcription and antitermination complex (rrnTAC) consists of RNA polymerase (RNAP), NusA, NusB, NusE (rpsJ), NusG, SubB, ribosomal protein S4, DNA and precursor rRNA; S4 is more flexible than other subunits.</text>
</comment>
<comment type="subcellular location">
    <subcellularLocation>
        <location evidence="3">Cytoplasm</location>
    </subcellularLocation>
</comment>
<gene>
    <name evidence="18" type="primary">suhB</name>
    <name evidence="18" type="ORF">NCTC6754_04050</name>
</gene>
<evidence type="ECO:0000313" key="19">
    <source>
        <dbReference type="Proteomes" id="UP000269208"/>
    </source>
</evidence>
<dbReference type="PANTHER" id="PTHR20854:SF4">
    <property type="entry name" value="INOSITOL-1-MONOPHOSPHATASE-RELATED"/>
    <property type="match status" value="1"/>
</dbReference>
<feature type="binding site" evidence="16">
    <location>
        <position position="212"/>
    </location>
    <ligand>
        <name>Mg(2+)</name>
        <dbReference type="ChEBI" id="CHEBI:18420"/>
        <label>1</label>
        <note>catalytic</note>
    </ligand>
</feature>
<evidence type="ECO:0000256" key="4">
    <source>
        <dbReference type="ARBA" id="ARBA00009759"/>
    </source>
</evidence>
<keyword evidence="10 16" id="KW-0460">Magnesium</keyword>
<evidence type="ECO:0000256" key="13">
    <source>
        <dbReference type="ARBA" id="ARBA00023163"/>
    </source>
</evidence>